<keyword evidence="11" id="KW-0547">Nucleotide-binding</keyword>
<dbReference type="Proteomes" id="UP000009022">
    <property type="component" value="Unassembled WGS sequence"/>
</dbReference>
<evidence type="ECO:0000256" key="10">
    <source>
        <dbReference type="PIRSR" id="PIRSR000350-2"/>
    </source>
</evidence>
<evidence type="ECO:0000256" key="13">
    <source>
        <dbReference type="RuleBase" id="RU003691"/>
    </source>
</evidence>
<feature type="active site" description="Proton acceptor" evidence="10">
    <location>
        <position position="464"/>
    </location>
</feature>
<dbReference type="SUPFAM" id="SSF51905">
    <property type="entry name" value="FAD/NAD(P)-binding domain"/>
    <property type="match status" value="1"/>
</dbReference>
<feature type="domain" description="FAD/NAD(P)-binding" evidence="15">
    <location>
        <begin position="7"/>
        <end position="343"/>
    </location>
</feature>
<dbReference type="InterPro" id="IPR036188">
    <property type="entry name" value="FAD/NAD-bd_sf"/>
</dbReference>
<evidence type="ECO:0000256" key="11">
    <source>
        <dbReference type="PIRSR" id="PIRSR000350-3"/>
    </source>
</evidence>
<evidence type="ECO:0000313" key="16">
    <source>
        <dbReference type="EMBL" id="EDV29780.1"/>
    </source>
</evidence>
<dbReference type="Pfam" id="PF07992">
    <property type="entry name" value="Pyr_redox_2"/>
    <property type="match status" value="1"/>
</dbReference>
<dbReference type="OrthoDB" id="5956163at2759"/>
<dbReference type="FunFam" id="3.30.390.30:FF:000004">
    <property type="entry name" value="Thioredoxin reductase 1, cytoplasmic"/>
    <property type="match status" value="1"/>
</dbReference>
<dbReference type="GO" id="GO:0005739">
    <property type="term" value="C:mitochondrion"/>
    <property type="evidence" value="ECO:0000318"/>
    <property type="project" value="GO_Central"/>
</dbReference>
<dbReference type="InterPro" id="IPR046952">
    <property type="entry name" value="GSHR/TRXR-like"/>
</dbReference>
<evidence type="ECO:0000256" key="4">
    <source>
        <dbReference type="ARBA" id="ARBA00022827"/>
    </source>
</evidence>
<keyword evidence="3 13" id="KW-0285">Flavoprotein</keyword>
<dbReference type="PRINTS" id="PR00411">
    <property type="entry name" value="PNDRDTASEI"/>
</dbReference>
<dbReference type="InterPro" id="IPR023753">
    <property type="entry name" value="FAD/NAD-binding_dom"/>
</dbReference>
<evidence type="ECO:0000259" key="15">
    <source>
        <dbReference type="Pfam" id="PF07992"/>
    </source>
</evidence>
<feature type="disulfide bond" description="Redox-active" evidence="12">
    <location>
        <begin position="53"/>
        <end position="58"/>
    </location>
</feature>
<evidence type="ECO:0000313" key="17">
    <source>
        <dbReference type="Proteomes" id="UP000009022"/>
    </source>
</evidence>
<dbReference type="AlphaFoldDB" id="B3RJ06"/>
<dbReference type="NCBIfam" id="TIGR01438">
    <property type="entry name" value="TGR"/>
    <property type="match status" value="1"/>
</dbReference>
<dbReference type="SUPFAM" id="SSF55424">
    <property type="entry name" value="FAD/NAD-linked reductases, dimerisation (C-terminal) domain"/>
    <property type="match status" value="1"/>
</dbReference>
<dbReference type="STRING" id="10228.B3RJ06"/>
<dbReference type="InterPro" id="IPR004099">
    <property type="entry name" value="Pyr_nucl-diS_OxRdtase_dimer"/>
</dbReference>
<name>B3RJ06_TRIAD</name>
<comment type="cofactor">
    <cofactor evidence="11">
        <name>FAD</name>
        <dbReference type="ChEBI" id="CHEBI:57692"/>
    </cofactor>
    <text evidence="11">Binds 1 FAD per subunit.</text>
</comment>
<evidence type="ECO:0000256" key="3">
    <source>
        <dbReference type="ARBA" id="ARBA00022630"/>
    </source>
</evidence>
<dbReference type="RefSeq" id="XP_002108982.1">
    <property type="nucleotide sequence ID" value="XM_002108946.1"/>
</dbReference>
<keyword evidence="7 13" id="KW-0560">Oxidoreductase</keyword>
<dbReference type="InterPro" id="IPR006338">
    <property type="entry name" value="Thioredoxin/glutathione_Rdtase"/>
</dbReference>
<dbReference type="OMA" id="HPTCGEI"/>
<dbReference type="InterPro" id="IPR001100">
    <property type="entry name" value="Pyr_nuc-diS_OxRdtase"/>
</dbReference>
<evidence type="ECO:0000256" key="7">
    <source>
        <dbReference type="ARBA" id="ARBA00023002"/>
    </source>
</evidence>
<dbReference type="GO" id="GO:0005737">
    <property type="term" value="C:cytoplasm"/>
    <property type="evidence" value="ECO:0000318"/>
    <property type="project" value="GO_Central"/>
</dbReference>
<dbReference type="KEGG" id="tad:TRIADDRAFT_19325"/>
<dbReference type="PANTHER" id="PTHR42737">
    <property type="entry name" value="GLUTATHIONE REDUCTASE"/>
    <property type="match status" value="1"/>
</dbReference>
<dbReference type="PIRSF" id="PIRSF000350">
    <property type="entry name" value="Mercury_reductase_MerA"/>
    <property type="match status" value="1"/>
</dbReference>
<dbReference type="PRINTS" id="PR00368">
    <property type="entry name" value="FADPNR"/>
</dbReference>
<dbReference type="Gene3D" id="3.50.50.60">
    <property type="entry name" value="FAD/NAD(P)-binding domain"/>
    <property type="match status" value="2"/>
</dbReference>
<sequence length="489" mass="53543">MHSEYSYDLIVVGGGSGGLACSKEAAEQGLTVALLDFVKPTPLGCSWGLGGTCVNVGCIPKKLMHQASLLGESIHDASHYGWEINENCSHSWEKMKDNVQNHIGSINFGYRVQLRDRKVKYLNAYGTLVDPHTIKAVDRRGKETLLTAKNFVISSGCRPRYPDIPGAKEHCVTSDDLFSLEKCPGKTLVIGASYVALECAGFLAGLGLDVTVMVRSILLRGFDQDMAERVGKYMKDIGIKFIRPAVPLSVEAITMNDGKKVLNVNYTMLDNGNKAQDKFDTVLLAIGRDPCTVNIGLDNAGVVVEKNGYIKTVNEQTNVPSIYGIGDILYDKPELTPVAIHAGRLLAKRLSGVSTQQCDYDSIPTTIFTPLEYSCCGLSEEVAIEKLGDDVEVYHAQFMPLEWTIPHRDENSCYLKLICNKRDQERVIGIHILGPNSGEVMQGFATAMKCGATKAHFDDTVGIHPTNAEWFTTLRITRRSGQDVKVTGC</sequence>
<dbReference type="FunFam" id="3.50.50.60:FF:000190">
    <property type="entry name" value="Thioredoxin reductase"/>
    <property type="match status" value="1"/>
</dbReference>
<reference evidence="16 17" key="1">
    <citation type="journal article" date="2008" name="Nature">
        <title>The Trichoplax genome and the nature of placozoans.</title>
        <authorList>
            <person name="Srivastava M."/>
            <person name="Begovic E."/>
            <person name="Chapman J."/>
            <person name="Putnam N.H."/>
            <person name="Hellsten U."/>
            <person name="Kawashima T."/>
            <person name="Kuo A."/>
            <person name="Mitros T."/>
            <person name="Salamov A."/>
            <person name="Carpenter M.L."/>
            <person name="Signorovitch A.Y."/>
            <person name="Moreno M.A."/>
            <person name="Kamm K."/>
            <person name="Grimwood J."/>
            <person name="Schmutz J."/>
            <person name="Shapiro H."/>
            <person name="Grigoriev I.V."/>
            <person name="Buss L.W."/>
            <person name="Schierwater B."/>
            <person name="Dellaporta S.L."/>
            <person name="Rokhsar D.S."/>
        </authorList>
    </citation>
    <scope>NUCLEOTIDE SEQUENCE [LARGE SCALE GENOMIC DNA]</scope>
    <source>
        <strain evidence="16 17">Grell-BS-1999</strain>
    </source>
</reference>
<proteinExistence type="inferred from homology"/>
<evidence type="ECO:0000256" key="8">
    <source>
        <dbReference type="ARBA" id="ARBA00023157"/>
    </source>
</evidence>
<protein>
    <recommendedName>
        <fullName evidence="2">thioredoxin-disulfide reductase (NADPH)</fullName>
        <ecNumber evidence="2">1.8.1.9</ecNumber>
    </recommendedName>
</protein>
<dbReference type="Pfam" id="PF02852">
    <property type="entry name" value="Pyr_redox_dim"/>
    <property type="match status" value="1"/>
</dbReference>
<dbReference type="PROSITE" id="PS00076">
    <property type="entry name" value="PYRIDINE_REDOX_1"/>
    <property type="match status" value="1"/>
</dbReference>
<evidence type="ECO:0000256" key="1">
    <source>
        <dbReference type="ARBA" id="ARBA00007532"/>
    </source>
</evidence>
<dbReference type="FunCoup" id="B3RJ06">
    <property type="interactions" value="1375"/>
</dbReference>
<gene>
    <name evidence="16" type="ORF">TRIADDRAFT_19325</name>
</gene>
<feature type="binding site" evidence="11">
    <location>
        <position position="62"/>
    </location>
    <ligand>
        <name>FAD</name>
        <dbReference type="ChEBI" id="CHEBI:57692"/>
    </ligand>
</feature>
<feature type="binding site" evidence="11">
    <location>
        <begin position="191"/>
        <end position="198"/>
    </location>
    <ligand>
        <name>NAD(+)</name>
        <dbReference type="ChEBI" id="CHEBI:57540"/>
    </ligand>
</feature>
<dbReference type="GeneID" id="6749456"/>
<organism evidence="16 17">
    <name type="scientific">Trichoplax adhaerens</name>
    <name type="common">Trichoplax reptans</name>
    <dbReference type="NCBI Taxonomy" id="10228"/>
    <lineage>
        <taxon>Eukaryota</taxon>
        <taxon>Metazoa</taxon>
        <taxon>Placozoa</taxon>
        <taxon>Uniplacotomia</taxon>
        <taxon>Trichoplacea</taxon>
        <taxon>Trichoplacidae</taxon>
        <taxon>Trichoplax</taxon>
    </lineage>
</organism>
<evidence type="ECO:0000256" key="2">
    <source>
        <dbReference type="ARBA" id="ARBA00012610"/>
    </source>
</evidence>
<dbReference type="eggNOG" id="KOG4716">
    <property type="taxonomic scope" value="Eukaryota"/>
</dbReference>
<dbReference type="GO" id="GO:0045454">
    <property type="term" value="P:cell redox homeostasis"/>
    <property type="evidence" value="ECO:0000318"/>
    <property type="project" value="GO_Central"/>
</dbReference>
<dbReference type="GO" id="GO:0005829">
    <property type="term" value="C:cytosol"/>
    <property type="evidence" value="ECO:0000318"/>
    <property type="project" value="GO_Central"/>
</dbReference>
<dbReference type="PANTHER" id="PTHR42737:SF8">
    <property type="entry name" value="THIOREDOXIN-DISULFIDE REDUCTASE"/>
    <property type="match status" value="1"/>
</dbReference>
<keyword evidence="5" id="KW-0521">NADP</keyword>
<keyword evidence="6" id="KW-0712">Selenocysteine</keyword>
<evidence type="ECO:0000259" key="14">
    <source>
        <dbReference type="Pfam" id="PF02852"/>
    </source>
</evidence>
<feature type="binding site" evidence="11">
    <location>
        <position position="287"/>
    </location>
    <ligand>
        <name>NAD(+)</name>
        <dbReference type="ChEBI" id="CHEBI:57540"/>
    </ligand>
</feature>
<feature type="binding site" evidence="11">
    <location>
        <position position="126"/>
    </location>
    <ligand>
        <name>FAD</name>
        <dbReference type="ChEBI" id="CHEBI:57692"/>
    </ligand>
</feature>
<keyword evidence="9 13" id="KW-0676">Redox-active center</keyword>
<dbReference type="InterPro" id="IPR016156">
    <property type="entry name" value="FAD/NAD-linked_Rdtase_dimer_sf"/>
</dbReference>
<keyword evidence="17" id="KW-1185">Reference proteome</keyword>
<accession>B3RJ06</accession>
<dbReference type="EC" id="1.8.1.9" evidence="2"/>
<dbReference type="GO" id="GO:0050660">
    <property type="term" value="F:flavin adenine dinucleotide binding"/>
    <property type="evidence" value="ECO:0007669"/>
    <property type="project" value="InterPro"/>
</dbReference>
<dbReference type="InParanoid" id="B3RJ06"/>
<feature type="binding site" evidence="11">
    <location>
        <position position="327"/>
    </location>
    <ligand>
        <name>FAD</name>
        <dbReference type="ChEBI" id="CHEBI:57692"/>
    </ligand>
</feature>
<keyword evidence="4 11" id="KW-0274">FAD</keyword>
<evidence type="ECO:0000256" key="5">
    <source>
        <dbReference type="ARBA" id="ARBA00022857"/>
    </source>
</evidence>
<evidence type="ECO:0000256" key="9">
    <source>
        <dbReference type="ARBA" id="ARBA00023284"/>
    </source>
</evidence>
<feature type="domain" description="Pyridine nucleotide-disulphide oxidoreductase dimerisation" evidence="14">
    <location>
        <begin position="363"/>
        <end position="473"/>
    </location>
</feature>
<dbReference type="PhylomeDB" id="B3RJ06"/>
<dbReference type="CTD" id="6749456"/>
<comment type="similarity">
    <text evidence="1 13">Belongs to the class-I pyridine nucleotide-disulfide oxidoreductase family.</text>
</comment>
<keyword evidence="8" id="KW-1015">Disulfide bond</keyword>
<dbReference type="InterPro" id="IPR012999">
    <property type="entry name" value="Pyr_OxRdtase_I_AS"/>
</dbReference>
<dbReference type="GO" id="GO:0004791">
    <property type="term" value="F:thioredoxin-disulfide reductase (NADPH) activity"/>
    <property type="evidence" value="ECO:0000318"/>
    <property type="project" value="GO_Central"/>
</dbReference>
<dbReference type="HOGENOM" id="CLU_016755_2_4_1"/>
<evidence type="ECO:0000256" key="12">
    <source>
        <dbReference type="PIRSR" id="PIRSR000350-4"/>
    </source>
</evidence>
<dbReference type="EMBL" id="DS985241">
    <property type="protein sequence ID" value="EDV29780.1"/>
    <property type="molecule type" value="Genomic_DNA"/>
</dbReference>
<keyword evidence="11" id="KW-0520">NAD</keyword>
<evidence type="ECO:0000256" key="6">
    <source>
        <dbReference type="ARBA" id="ARBA00022933"/>
    </source>
</evidence>
<dbReference type="Gene3D" id="3.30.390.30">
    <property type="match status" value="1"/>
</dbReference>